<accession>A0A8J5NBK6</accession>
<keyword evidence="2" id="KW-1185">Reference proteome</keyword>
<evidence type="ECO:0000313" key="2">
    <source>
        <dbReference type="Proteomes" id="UP000747542"/>
    </source>
</evidence>
<dbReference type="EMBL" id="JAHLQT010003055">
    <property type="protein sequence ID" value="KAG7176682.1"/>
    <property type="molecule type" value="Genomic_DNA"/>
</dbReference>
<dbReference type="Proteomes" id="UP000747542">
    <property type="component" value="Unassembled WGS sequence"/>
</dbReference>
<comment type="caution">
    <text evidence="1">The sequence shown here is derived from an EMBL/GenBank/DDBJ whole genome shotgun (WGS) entry which is preliminary data.</text>
</comment>
<dbReference type="AlphaFoldDB" id="A0A8J5NBK6"/>
<evidence type="ECO:0000313" key="1">
    <source>
        <dbReference type="EMBL" id="KAG7176682.1"/>
    </source>
</evidence>
<sequence>MVNQQAGDSTGEVPRKQYFWRDEGGPVDWGQGRVSSAHNITPGDCIVYSFGINNEYAFDPTMGVRITAGQTRSILQLCVGPADFHTKLGV</sequence>
<reference evidence="1" key="1">
    <citation type="journal article" date="2021" name="Sci. Adv.">
        <title>The American lobster genome reveals insights on longevity, neural, and immune adaptations.</title>
        <authorList>
            <person name="Polinski J.M."/>
            <person name="Zimin A.V."/>
            <person name="Clark K.F."/>
            <person name="Kohn A.B."/>
            <person name="Sadowski N."/>
            <person name="Timp W."/>
            <person name="Ptitsyn A."/>
            <person name="Khanna P."/>
            <person name="Romanova D.Y."/>
            <person name="Williams P."/>
            <person name="Greenwood S.J."/>
            <person name="Moroz L.L."/>
            <person name="Walt D.R."/>
            <person name="Bodnar A.G."/>
        </authorList>
    </citation>
    <scope>NUCLEOTIDE SEQUENCE</scope>
    <source>
        <strain evidence="1">GMGI-L3</strain>
    </source>
</reference>
<organism evidence="1 2">
    <name type="scientific">Homarus americanus</name>
    <name type="common">American lobster</name>
    <dbReference type="NCBI Taxonomy" id="6706"/>
    <lineage>
        <taxon>Eukaryota</taxon>
        <taxon>Metazoa</taxon>
        <taxon>Ecdysozoa</taxon>
        <taxon>Arthropoda</taxon>
        <taxon>Crustacea</taxon>
        <taxon>Multicrustacea</taxon>
        <taxon>Malacostraca</taxon>
        <taxon>Eumalacostraca</taxon>
        <taxon>Eucarida</taxon>
        <taxon>Decapoda</taxon>
        <taxon>Pleocyemata</taxon>
        <taxon>Astacidea</taxon>
        <taxon>Nephropoidea</taxon>
        <taxon>Nephropidae</taxon>
        <taxon>Homarus</taxon>
    </lineage>
</organism>
<name>A0A8J5NBK6_HOMAM</name>
<proteinExistence type="predicted"/>
<protein>
    <submittedName>
        <fullName evidence="1">Uncharacterized protein</fullName>
    </submittedName>
</protein>
<gene>
    <name evidence="1" type="ORF">Hamer_G015501</name>
</gene>